<evidence type="ECO:0000259" key="3">
    <source>
        <dbReference type="PROSITE" id="PS50075"/>
    </source>
</evidence>
<evidence type="ECO:0000256" key="1">
    <source>
        <dbReference type="ARBA" id="ARBA00022450"/>
    </source>
</evidence>
<dbReference type="Proteomes" id="UP001500449">
    <property type="component" value="Unassembled WGS sequence"/>
</dbReference>
<protein>
    <submittedName>
        <fullName evidence="4">Acyl carrier protein</fullName>
    </submittedName>
</protein>
<dbReference type="SUPFAM" id="SSF47336">
    <property type="entry name" value="ACP-like"/>
    <property type="match status" value="1"/>
</dbReference>
<dbReference type="RefSeq" id="WP_344417928.1">
    <property type="nucleotide sequence ID" value="NZ_BAAAQK010000009.1"/>
</dbReference>
<dbReference type="InterPro" id="IPR036736">
    <property type="entry name" value="ACP-like_sf"/>
</dbReference>
<evidence type="ECO:0000313" key="4">
    <source>
        <dbReference type="EMBL" id="GAA1852158.1"/>
    </source>
</evidence>
<evidence type="ECO:0000313" key="5">
    <source>
        <dbReference type="Proteomes" id="UP001500449"/>
    </source>
</evidence>
<keyword evidence="1" id="KW-0596">Phosphopantetheine</keyword>
<dbReference type="InterPro" id="IPR006162">
    <property type="entry name" value="Ppantetheine_attach_site"/>
</dbReference>
<proteinExistence type="predicted"/>
<dbReference type="Gene3D" id="1.10.1200.10">
    <property type="entry name" value="ACP-like"/>
    <property type="match status" value="1"/>
</dbReference>
<organism evidence="4 5">
    <name type="scientific">Pseudonocardia ailaonensis</name>
    <dbReference type="NCBI Taxonomy" id="367279"/>
    <lineage>
        <taxon>Bacteria</taxon>
        <taxon>Bacillati</taxon>
        <taxon>Actinomycetota</taxon>
        <taxon>Actinomycetes</taxon>
        <taxon>Pseudonocardiales</taxon>
        <taxon>Pseudonocardiaceae</taxon>
        <taxon>Pseudonocardia</taxon>
    </lineage>
</organism>
<name>A0ABN2N4E4_9PSEU</name>
<dbReference type="InterPro" id="IPR009081">
    <property type="entry name" value="PP-bd_ACP"/>
</dbReference>
<accession>A0ABN2N4E4</accession>
<sequence>MTAPSRTLRLADLIDALRTAAGADEGVDLDGEVLDVPFPDLGYDSLALLETAAEVQRRFGIVLADELVAEAGTPRRFLDLANNPT</sequence>
<reference evidence="4 5" key="1">
    <citation type="journal article" date="2019" name="Int. J. Syst. Evol. Microbiol.">
        <title>The Global Catalogue of Microorganisms (GCM) 10K type strain sequencing project: providing services to taxonomists for standard genome sequencing and annotation.</title>
        <authorList>
            <consortium name="The Broad Institute Genomics Platform"/>
            <consortium name="The Broad Institute Genome Sequencing Center for Infectious Disease"/>
            <person name="Wu L."/>
            <person name="Ma J."/>
        </authorList>
    </citation>
    <scope>NUCLEOTIDE SEQUENCE [LARGE SCALE GENOMIC DNA]</scope>
    <source>
        <strain evidence="4 5">JCM 16009</strain>
    </source>
</reference>
<dbReference type="PROSITE" id="PS00012">
    <property type="entry name" value="PHOSPHOPANTETHEINE"/>
    <property type="match status" value="1"/>
</dbReference>
<dbReference type="EMBL" id="BAAAQK010000009">
    <property type="protein sequence ID" value="GAA1852158.1"/>
    <property type="molecule type" value="Genomic_DNA"/>
</dbReference>
<feature type="domain" description="Carrier" evidence="3">
    <location>
        <begin position="4"/>
        <end position="85"/>
    </location>
</feature>
<comment type="caution">
    <text evidence="4">The sequence shown here is derived from an EMBL/GenBank/DDBJ whole genome shotgun (WGS) entry which is preliminary data.</text>
</comment>
<gene>
    <name evidence="4" type="ORF">GCM10009836_35250</name>
</gene>
<dbReference type="PROSITE" id="PS50075">
    <property type="entry name" value="CARRIER"/>
    <property type="match status" value="1"/>
</dbReference>
<dbReference type="Pfam" id="PF00550">
    <property type="entry name" value="PP-binding"/>
    <property type="match status" value="1"/>
</dbReference>
<keyword evidence="5" id="KW-1185">Reference proteome</keyword>
<evidence type="ECO:0000256" key="2">
    <source>
        <dbReference type="ARBA" id="ARBA00022553"/>
    </source>
</evidence>
<keyword evidence="2" id="KW-0597">Phosphoprotein</keyword>